<feature type="compositionally biased region" description="Basic and acidic residues" evidence="1">
    <location>
        <begin position="151"/>
        <end position="168"/>
    </location>
</feature>
<dbReference type="EMBL" id="BTGU01000005">
    <property type="protein sequence ID" value="GMN35607.1"/>
    <property type="molecule type" value="Genomic_DNA"/>
</dbReference>
<sequence>MEWSREISSLFFPAPPSHPPPPRSDANAGTEGRLPPSLPLSLIPPLPSTRSPSPQRNRGFASTPSDAAILTSPSSRHDLGFGPLGVTKKKVEGGRETTRFEFWPAVSLHLFLRRVGGSEIHITVVWGGGRNRSARGGGGKTQIVLGQGGSRKGERGEGGREGGREKTSDFGSGVGV</sequence>
<evidence type="ECO:0000313" key="3">
    <source>
        <dbReference type="Proteomes" id="UP001187192"/>
    </source>
</evidence>
<evidence type="ECO:0000256" key="1">
    <source>
        <dbReference type="SAM" id="MobiDB-lite"/>
    </source>
</evidence>
<dbReference type="AlphaFoldDB" id="A0AA88CZD0"/>
<gene>
    <name evidence="2" type="ORF">TIFTF001_005403</name>
</gene>
<protein>
    <submittedName>
        <fullName evidence="2">Uncharacterized protein</fullName>
    </submittedName>
</protein>
<comment type="caution">
    <text evidence="2">The sequence shown here is derived from an EMBL/GenBank/DDBJ whole genome shotgun (WGS) entry which is preliminary data.</text>
</comment>
<proteinExistence type="predicted"/>
<feature type="region of interest" description="Disordered" evidence="1">
    <location>
        <begin position="132"/>
        <end position="176"/>
    </location>
</feature>
<name>A0AA88CZD0_FICCA</name>
<reference evidence="2" key="1">
    <citation type="submission" date="2023-07" db="EMBL/GenBank/DDBJ databases">
        <title>draft genome sequence of fig (Ficus carica).</title>
        <authorList>
            <person name="Takahashi T."/>
            <person name="Nishimura K."/>
        </authorList>
    </citation>
    <scope>NUCLEOTIDE SEQUENCE</scope>
</reference>
<feature type="compositionally biased region" description="Pro residues" evidence="1">
    <location>
        <begin position="36"/>
        <end position="47"/>
    </location>
</feature>
<feature type="region of interest" description="Disordered" evidence="1">
    <location>
        <begin position="1"/>
        <end position="86"/>
    </location>
</feature>
<dbReference type="Proteomes" id="UP001187192">
    <property type="component" value="Unassembled WGS sequence"/>
</dbReference>
<feature type="compositionally biased region" description="Pro residues" evidence="1">
    <location>
        <begin position="13"/>
        <end position="23"/>
    </location>
</feature>
<organism evidence="2 3">
    <name type="scientific">Ficus carica</name>
    <name type="common">Common fig</name>
    <dbReference type="NCBI Taxonomy" id="3494"/>
    <lineage>
        <taxon>Eukaryota</taxon>
        <taxon>Viridiplantae</taxon>
        <taxon>Streptophyta</taxon>
        <taxon>Embryophyta</taxon>
        <taxon>Tracheophyta</taxon>
        <taxon>Spermatophyta</taxon>
        <taxon>Magnoliopsida</taxon>
        <taxon>eudicotyledons</taxon>
        <taxon>Gunneridae</taxon>
        <taxon>Pentapetalae</taxon>
        <taxon>rosids</taxon>
        <taxon>fabids</taxon>
        <taxon>Rosales</taxon>
        <taxon>Moraceae</taxon>
        <taxon>Ficeae</taxon>
        <taxon>Ficus</taxon>
    </lineage>
</organism>
<feature type="compositionally biased region" description="Gly residues" evidence="1">
    <location>
        <begin position="132"/>
        <end position="150"/>
    </location>
</feature>
<keyword evidence="3" id="KW-1185">Reference proteome</keyword>
<accession>A0AA88CZD0</accession>
<evidence type="ECO:0000313" key="2">
    <source>
        <dbReference type="EMBL" id="GMN35607.1"/>
    </source>
</evidence>